<dbReference type="InterPro" id="IPR025275">
    <property type="entry name" value="DUF4015"/>
</dbReference>
<dbReference type="EMBL" id="CP003065">
    <property type="protein sequence ID" value="AEV69778.1"/>
    <property type="molecule type" value="Genomic_DNA"/>
</dbReference>
<evidence type="ECO:0000259" key="3">
    <source>
        <dbReference type="Pfam" id="PF13200"/>
    </source>
</evidence>
<reference evidence="5" key="1">
    <citation type="submission" date="2011-12" db="EMBL/GenBank/DDBJ databases">
        <title>Complete sequence of Clostridium clariflavum DSM 19732.</title>
        <authorList>
            <consortium name="US DOE Joint Genome Institute"/>
            <person name="Lucas S."/>
            <person name="Han J."/>
            <person name="Lapidus A."/>
            <person name="Cheng J.-F."/>
            <person name="Goodwin L."/>
            <person name="Pitluck S."/>
            <person name="Peters L."/>
            <person name="Teshima H."/>
            <person name="Detter J.C."/>
            <person name="Han C."/>
            <person name="Tapia R."/>
            <person name="Land M."/>
            <person name="Hauser L."/>
            <person name="Kyrpides N."/>
            <person name="Ivanova N."/>
            <person name="Pagani I."/>
            <person name="Kitzmiller T."/>
            <person name="Lynd L."/>
            <person name="Izquierdo J."/>
            <person name="Woyke T."/>
        </authorList>
    </citation>
    <scope>NUCLEOTIDE SEQUENCE [LARGE SCALE GENOMIC DNA]</scope>
    <source>
        <strain evidence="5">DSM 19732 / NBRC 101661 / EBR45</strain>
    </source>
</reference>
<proteinExistence type="predicted"/>
<evidence type="ECO:0000256" key="1">
    <source>
        <dbReference type="SAM" id="MobiDB-lite"/>
    </source>
</evidence>
<dbReference type="STRING" id="720554.Clocl_3263"/>
<name>G8LWR7_ACECE</name>
<dbReference type="eggNOG" id="COG1306">
    <property type="taxonomic scope" value="Bacteria"/>
</dbReference>
<dbReference type="PANTHER" id="PTHR43405">
    <property type="entry name" value="GLYCOSYL HYDROLASE DIGH"/>
    <property type="match status" value="1"/>
</dbReference>
<dbReference type="RefSeq" id="WP_014256311.1">
    <property type="nucleotide sequence ID" value="NC_016627.1"/>
</dbReference>
<dbReference type="PANTHER" id="PTHR43405:SF1">
    <property type="entry name" value="GLYCOSYL HYDROLASE DIGH"/>
    <property type="match status" value="1"/>
</dbReference>
<dbReference type="PROSITE" id="PS51257">
    <property type="entry name" value="PROKAR_LIPOPROTEIN"/>
    <property type="match status" value="1"/>
</dbReference>
<feature type="region of interest" description="Disordered" evidence="1">
    <location>
        <begin position="30"/>
        <end position="79"/>
    </location>
</feature>
<feature type="signal peptide" evidence="2">
    <location>
        <begin position="1"/>
        <end position="28"/>
    </location>
</feature>
<evidence type="ECO:0000256" key="2">
    <source>
        <dbReference type="SAM" id="SignalP"/>
    </source>
</evidence>
<keyword evidence="2" id="KW-0732">Signal</keyword>
<dbReference type="AlphaFoldDB" id="G8LWR7"/>
<dbReference type="Pfam" id="PF13200">
    <property type="entry name" value="DUF4015"/>
    <property type="match status" value="1"/>
</dbReference>
<reference evidence="4 5" key="2">
    <citation type="journal article" date="2012" name="Stand. Genomic Sci.">
        <title>Complete Genome Sequence of Clostridium clariflavum DSM 19732.</title>
        <authorList>
            <person name="Izquierdo J.A."/>
            <person name="Goodwin L."/>
            <person name="Davenport K.W."/>
            <person name="Teshima H."/>
            <person name="Bruce D."/>
            <person name="Detter C."/>
            <person name="Tapia R."/>
            <person name="Han S."/>
            <person name="Land M."/>
            <person name="Hauser L."/>
            <person name="Jeffries C.D."/>
            <person name="Han J."/>
            <person name="Pitluck S."/>
            <person name="Nolan M."/>
            <person name="Chen A."/>
            <person name="Huntemann M."/>
            <person name="Mavromatis K."/>
            <person name="Mikhailova N."/>
            <person name="Liolios K."/>
            <person name="Woyke T."/>
            <person name="Lynd L.R."/>
        </authorList>
    </citation>
    <scope>NUCLEOTIDE SEQUENCE [LARGE SCALE GENOMIC DNA]</scope>
    <source>
        <strain evidence="5">DSM 19732 / NBRC 101661 / EBR45</strain>
    </source>
</reference>
<gene>
    <name evidence="4" type="ordered locus">Clocl_3263</name>
</gene>
<dbReference type="OrthoDB" id="9774125at2"/>
<protein>
    <recommendedName>
        <fullName evidence="3">DUF4015 domain-containing protein</fullName>
    </recommendedName>
</protein>
<feature type="compositionally biased region" description="Polar residues" evidence="1">
    <location>
        <begin position="30"/>
        <end position="59"/>
    </location>
</feature>
<evidence type="ECO:0000313" key="5">
    <source>
        <dbReference type="Proteomes" id="UP000005435"/>
    </source>
</evidence>
<organism evidence="4 5">
    <name type="scientific">Acetivibrio clariflavus (strain DSM 19732 / NBRC 101661 / EBR45)</name>
    <name type="common">Clostridium clariflavum</name>
    <dbReference type="NCBI Taxonomy" id="720554"/>
    <lineage>
        <taxon>Bacteria</taxon>
        <taxon>Bacillati</taxon>
        <taxon>Bacillota</taxon>
        <taxon>Clostridia</taxon>
        <taxon>Eubacteriales</taxon>
        <taxon>Oscillospiraceae</taxon>
        <taxon>Acetivibrio</taxon>
    </lineage>
</organism>
<feature type="domain" description="DUF4015" evidence="3">
    <location>
        <begin position="89"/>
        <end position="409"/>
    </location>
</feature>
<accession>G8LWR7</accession>
<dbReference type="HOGENOM" id="CLU_030168_2_0_9"/>
<evidence type="ECO:0000313" key="4">
    <source>
        <dbReference type="EMBL" id="AEV69778.1"/>
    </source>
</evidence>
<dbReference type="InterPro" id="IPR052177">
    <property type="entry name" value="Divisome_Glycosyl_Hydrolase"/>
</dbReference>
<keyword evidence="5" id="KW-1185">Reference proteome</keyword>
<dbReference type="SUPFAM" id="SSF51445">
    <property type="entry name" value="(Trans)glycosidases"/>
    <property type="match status" value="1"/>
</dbReference>
<dbReference type="InterPro" id="IPR017853">
    <property type="entry name" value="GH"/>
</dbReference>
<dbReference type="KEGG" id="ccl:Clocl_3263"/>
<dbReference type="Gene3D" id="3.20.20.80">
    <property type="entry name" value="Glycosidases"/>
    <property type="match status" value="1"/>
</dbReference>
<sequence precursor="true">MIKKLAAKSVKNKAILFFLISAMVFSMSSCGNKNPSDKNNPQPNITIGNENADNTGNDESTPEPDASPSPADEGQQDSDTVKKDIKVKALYLTGWTVGSSERVQHYIDLAKNTEINSYVVDIKDDDGYVGYESNVPAVREAGAWKKKYDVDSVLKAFHDNDIHVIGRLVCFKDPVYSQKNPSLAIKKTDGTLWKENLGGGKYATWLNPYEKETWDYLISIAKEAVERGFDEIQFDYVRFPNGAKKVTDFSRYNKEKYEAINEFLAYAKKELPGVVISADVFGIICESPADTEDIGQYLELIGKDIDYISPMVYPSHYALGQTVNGVTFAKPDFEPYAVVYNSLIKAKNRISAVDGYKADIRAYLQDFTASWLGTGYYKKYGPEEVRQQIQAVYDAGYEEWILWNAGNKYSESALLKE</sequence>
<feature type="chain" id="PRO_5003510922" description="DUF4015 domain-containing protein" evidence="2">
    <location>
        <begin position="29"/>
        <end position="417"/>
    </location>
</feature>
<dbReference type="Proteomes" id="UP000005435">
    <property type="component" value="Chromosome"/>
</dbReference>